<reference evidence="1" key="1">
    <citation type="submission" date="2021-02" db="EMBL/GenBank/DDBJ databases">
        <title>Genome-Resolved Metagenomics of a Microbial Community Performing Photosynthetic Biological Nutrient Removal.</title>
        <authorList>
            <person name="Mcdaniel E.A."/>
        </authorList>
    </citation>
    <scope>NUCLEOTIDE SEQUENCE</scope>
    <source>
        <strain evidence="1">UWPOB_OBS1</strain>
    </source>
</reference>
<sequence>LEINYLRLDAFVISWAFAAVLAELTAGVVFDGESGEYLLPKAALATIPEIIADIDANDWELFEGWAEPD</sequence>
<gene>
    <name evidence="1" type="ORF">J0M35_20135</name>
</gene>
<evidence type="ECO:0000313" key="2">
    <source>
        <dbReference type="Proteomes" id="UP000664277"/>
    </source>
</evidence>
<organism evidence="1 2">
    <name type="scientific">Candidatus Obscuribacter phosphatis</name>
    <dbReference type="NCBI Taxonomy" id="1906157"/>
    <lineage>
        <taxon>Bacteria</taxon>
        <taxon>Bacillati</taxon>
        <taxon>Candidatus Melainabacteria</taxon>
        <taxon>Candidatus Obscuribacterales</taxon>
        <taxon>Candidatus Obscuribacteraceae</taxon>
        <taxon>Candidatus Obscuribacter</taxon>
    </lineage>
</organism>
<comment type="caution">
    <text evidence="1">The sequence shown here is derived from an EMBL/GenBank/DDBJ whole genome shotgun (WGS) entry which is preliminary data.</text>
</comment>
<accession>A0A8J7PLF4</accession>
<proteinExistence type="predicted"/>
<dbReference type="EMBL" id="JAFLCK010000048">
    <property type="protein sequence ID" value="MBN8662688.1"/>
    <property type="molecule type" value="Genomic_DNA"/>
</dbReference>
<feature type="non-terminal residue" evidence="1">
    <location>
        <position position="1"/>
    </location>
</feature>
<name>A0A8J7PLF4_9BACT</name>
<dbReference type="Proteomes" id="UP000664277">
    <property type="component" value="Unassembled WGS sequence"/>
</dbReference>
<dbReference type="AlphaFoldDB" id="A0A8J7PLF4"/>
<evidence type="ECO:0000313" key="1">
    <source>
        <dbReference type="EMBL" id="MBN8662688.1"/>
    </source>
</evidence>
<protein>
    <submittedName>
        <fullName evidence="1">Uncharacterized protein</fullName>
    </submittedName>
</protein>